<proteinExistence type="predicted"/>
<evidence type="ECO:0000256" key="1">
    <source>
        <dbReference type="ARBA" id="ARBA00022679"/>
    </source>
</evidence>
<dbReference type="PANTHER" id="PTHR24421">
    <property type="entry name" value="NITRATE/NITRITE SENSOR PROTEIN NARX-RELATED"/>
    <property type="match status" value="1"/>
</dbReference>
<dbReference type="Proteomes" id="UP001500689">
    <property type="component" value="Unassembled WGS sequence"/>
</dbReference>
<reference evidence="7" key="1">
    <citation type="journal article" date="2019" name="Int. J. Syst. Evol. Microbiol.">
        <title>The Global Catalogue of Microorganisms (GCM) 10K type strain sequencing project: providing services to taxonomists for standard genome sequencing and annotation.</title>
        <authorList>
            <consortium name="The Broad Institute Genomics Platform"/>
            <consortium name="The Broad Institute Genome Sequencing Center for Infectious Disease"/>
            <person name="Wu L."/>
            <person name="Ma J."/>
        </authorList>
    </citation>
    <scope>NUCLEOTIDE SEQUENCE [LARGE SCALE GENOMIC DNA]</scope>
    <source>
        <strain evidence="7">JCM 16898</strain>
    </source>
</reference>
<dbReference type="EMBL" id="BAAAZN010000013">
    <property type="protein sequence ID" value="GAA3564438.1"/>
    <property type="molecule type" value="Genomic_DNA"/>
</dbReference>
<organism evidence="6 7">
    <name type="scientific">Amycolatopsis ultiminotia</name>
    <dbReference type="NCBI Taxonomy" id="543629"/>
    <lineage>
        <taxon>Bacteria</taxon>
        <taxon>Bacillati</taxon>
        <taxon>Actinomycetota</taxon>
        <taxon>Actinomycetes</taxon>
        <taxon>Pseudonocardiales</taxon>
        <taxon>Pseudonocardiaceae</taxon>
        <taxon>Amycolatopsis</taxon>
    </lineage>
</organism>
<keyword evidence="4" id="KW-0472">Membrane</keyword>
<feature type="transmembrane region" description="Helical" evidence="4">
    <location>
        <begin position="77"/>
        <end position="94"/>
    </location>
</feature>
<comment type="caution">
    <text evidence="6">The sequence shown here is derived from an EMBL/GenBank/DDBJ whole genome shotgun (WGS) entry which is preliminary data.</text>
</comment>
<evidence type="ECO:0000313" key="7">
    <source>
        <dbReference type="Proteomes" id="UP001500689"/>
    </source>
</evidence>
<dbReference type="InterPro" id="IPR003594">
    <property type="entry name" value="HATPase_dom"/>
</dbReference>
<keyword evidence="6" id="KW-0547">Nucleotide-binding</keyword>
<feature type="domain" description="Histidine kinase/HSP90-like ATPase" evidence="5">
    <location>
        <begin position="282"/>
        <end position="369"/>
    </location>
</feature>
<gene>
    <name evidence="6" type="ORF">GCM10022222_55190</name>
</gene>
<dbReference type="Pfam" id="PF02518">
    <property type="entry name" value="HATPase_c"/>
    <property type="match status" value="1"/>
</dbReference>
<dbReference type="InterPro" id="IPR036890">
    <property type="entry name" value="HATPase_C_sf"/>
</dbReference>
<sequence length="371" mass="38619">MRRVTVARGANERELDRVLAGYAVRVRAVVILPCAVLGVLVTLHWSTAVPAAIAVGWCVLQLYWLRKAPPGPGPVAFAHALVVLGLGLSQWWTGAQPVESWLFALVSVTVGTTPFEWGARPAMAAALSATTIGAYLTGTASAGAGWGPALRLVVETALAWTGYLLLRRAARSVDRATARAAAARQAVSVAAARHAAEREYLATLHDTASTTLMMAATGGRSPSWLPERAAQDLAGLAAVPEQPQGEADLAGLLGPAAEQAAVTVTVDIRGPLVLPAIPAQAILHGVREALTNVQRHAGVDEAHLSARLDTNDRIVVEVRDRGRGFAPGIAGPHRRGVSGSIVGRMAASGGRAVVESRPGAGSVVRWVWPDG</sequence>
<keyword evidence="4" id="KW-1133">Transmembrane helix</keyword>
<evidence type="ECO:0000256" key="2">
    <source>
        <dbReference type="ARBA" id="ARBA00022777"/>
    </source>
</evidence>
<keyword evidence="2" id="KW-0418">Kinase</keyword>
<keyword evidence="3" id="KW-0902">Two-component regulatory system</keyword>
<keyword evidence="7" id="KW-1185">Reference proteome</keyword>
<evidence type="ECO:0000313" key="6">
    <source>
        <dbReference type="EMBL" id="GAA3564438.1"/>
    </source>
</evidence>
<feature type="transmembrane region" description="Helical" evidence="4">
    <location>
        <begin position="47"/>
        <end position="65"/>
    </location>
</feature>
<protein>
    <submittedName>
        <fullName evidence="6">ATP-binding protein</fullName>
    </submittedName>
</protein>
<name>A0ABP6XC06_9PSEU</name>
<keyword evidence="1" id="KW-0808">Transferase</keyword>
<accession>A0ABP6XC06</accession>
<keyword evidence="6" id="KW-0067">ATP-binding</keyword>
<evidence type="ECO:0000259" key="5">
    <source>
        <dbReference type="Pfam" id="PF02518"/>
    </source>
</evidence>
<keyword evidence="4" id="KW-0812">Transmembrane</keyword>
<evidence type="ECO:0000256" key="3">
    <source>
        <dbReference type="ARBA" id="ARBA00023012"/>
    </source>
</evidence>
<dbReference type="Gene3D" id="3.30.565.10">
    <property type="entry name" value="Histidine kinase-like ATPase, C-terminal domain"/>
    <property type="match status" value="1"/>
</dbReference>
<dbReference type="GO" id="GO:0005524">
    <property type="term" value="F:ATP binding"/>
    <property type="evidence" value="ECO:0007669"/>
    <property type="project" value="UniProtKB-KW"/>
</dbReference>
<dbReference type="InterPro" id="IPR050482">
    <property type="entry name" value="Sensor_HK_TwoCompSys"/>
</dbReference>
<evidence type="ECO:0000256" key="4">
    <source>
        <dbReference type="SAM" id="Phobius"/>
    </source>
</evidence>
<feature type="transmembrane region" description="Helical" evidence="4">
    <location>
        <begin position="20"/>
        <end position="41"/>
    </location>
</feature>
<dbReference type="SUPFAM" id="SSF55874">
    <property type="entry name" value="ATPase domain of HSP90 chaperone/DNA topoisomerase II/histidine kinase"/>
    <property type="match status" value="1"/>
</dbReference>